<dbReference type="GO" id="GO:0008081">
    <property type="term" value="F:phosphoric diester hydrolase activity"/>
    <property type="evidence" value="ECO:0007669"/>
    <property type="project" value="TreeGrafter"/>
</dbReference>
<dbReference type="HAMAP" id="MF_00152">
    <property type="entry name" value="Nfo"/>
    <property type="match status" value="1"/>
</dbReference>
<dbReference type="PANTHER" id="PTHR21445">
    <property type="entry name" value="ENDONUCLEASE IV ENDODEOXYRIBONUCLEASE IV"/>
    <property type="match status" value="1"/>
</dbReference>
<evidence type="ECO:0000256" key="1">
    <source>
        <dbReference type="ARBA" id="ARBA00001947"/>
    </source>
</evidence>
<dbReference type="AlphaFoldDB" id="A0A382N415"/>
<evidence type="ECO:0000256" key="2">
    <source>
        <dbReference type="ARBA" id="ARBA00005340"/>
    </source>
</evidence>
<keyword evidence="3" id="KW-0479">Metal-binding</keyword>
<comment type="similarity">
    <text evidence="2">Belongs to the AP endonuclease 2 family.</text>
</comment>
<keyword evidence="6" id="KW-0862">Zinc</keyword>
<dbReference type="PROSITE" id="PS00729">
    <property type="entry name" value="AP_NUCLEASE_F2_1"/>
    <property type="match status" value="1"/>
</dbReference>
<reference evidence="9" key="1">
    <citation type="submission" date="2018-05" db="EMBL/GenBank/DDBJ databases">
        <authorList>
            <person name="Lanie J.A."/>
            <person name="Ng W.-L."/>
            <person name="Kazmierczak K.M."/>
            <person name="Andrzejewski T.M."/>
            <person name="Davidsen T.M."/>
            <person name="Wayne K.J."/>
            <person name="Tettelin H."/>
            <person name="Glass J.I."/>
            <person name="Rusch D."/>
            <person name="Podicherti R."/>
            <person name="Tsui H.-C.T."/>
            <person name="Winkler M.E."/>
        </authorList>
    </citation>
    <scope>NUCLEOTIDE SEQUENCE</scope>
</reference>
<dbReference type="PROSITE" id="PS51432">
    <property type="entry name" value="AP_NUCLEASE_F2_4"/>
    <property type="match status" value="1"/>
</dbReference>
<dbReference type="SMART" id="SM00518">
    <property type="entry name" value="AP2Ec"/>
    <property type="match status" value="1"/>
</dbReference>
<dbReference type="GO" id="GO:0008270">
    <property type="term" value="F:zinc ion binding"/>
    <property type="evidence" value="ECO:0007669"/>
    <property type="project" value="InterPro"/>
</dbReference>
<name>A0A382N415_9ZZZZ</name>
<dbReference type="GO" id="GO:0003677">
    <property type="term" value="F:DNA binding"/>
    <property type="evidence" value="ECO:0007669"/>
    <property type="project" value="InterPro"/>
</dbReference>
<dbReference type="Pfam" id="PF01261">
    <property type="entry name" value="AP_endonuc_2"/>
    <property type="match status" value="1"/>
</dbReference>
<evidence type="ECO:0000256" key="4">
    <source>
        <dbReference type="ARBA" id="ARBA00022763"/>
    </source>
</evidence>
<dbReference type="SUPFAM" id="SSF51658">
    <property type="entry name" value="Xylose isomerase-like"/>
    <property type="match status" value="1"/>
</dbReference>
<dbReference type="GO" id="GO:0003906">
    <property type="term" value="F:DNA-(apurinic or apyrimidinic site) endonuclease activity"/>
    <property type="evidence" value="ECO:0007669"/>
    <property type="project" value="TreeGrafter"/>
</dbReference>
<dbReference type="InterPro" id="IPR018246">
    <property type="entry name" value="AP_endonuc_F2_Zn_BS"/>
</dbReference>
<dbReference type="InterPro" id="IPR036237">
    <property type="entry name" value="Xyl_isomerase-like_sf"/>
</dbReference>
<comment type="cofactor">
    <cofactor evidence="1">
        <name>Zn(2+)</name>
        <dbReference type="ChEBI" id="CHEBI:29105"/>
    </cofactor>
</comment>
<evidence type="ECO:0000313" key="9">
    <source>
        <dbReference type="EMBL" id="SVC55924.1"/>
    </source>
</evidence>
<keyword evidence="5" id="KW-0378">Hydrolase</keyword>
<evidence type="ECO:0000256" key="5">
    <source>
        <dbReference type="ARBA" id="ARBA00022801"/>
    </source>
</evidence>
<dbReference type="EMBL" id="UINC01097862">
    <property type="protein sequence ID" value="SVC55924.1"/>
    <property type="molecule type" value="Genomic_DNA"/>
</dbReference>
<proteinExistence type="inferred from homology"/>
<dbReference type="GO" id="GO:0006284">
    <property type="term" value="P:base-excision repair"/>
    <property type="evidence" value="ECO:0007669"/>
    <property type="project" value="TreeGrafter"/>
</dbReference>
<evidence type="ECO:0000256" key="7">
    <source>
        <dbReference type="ARBA" id="ARBA00023204"/>
    </source>
</evidence>
<accession>A0A382N415</accession>
<dbReference type="InterPro" id="IPR013022">
    <property type="entry name" value="Xyl_isomerase-like_TIM-brl"/>
</dbReference>
<dbReference type="FunFam" id="3.20.20.150:FF:000001">
    <property type="entry name" value="Probable endonuclease 4"/>
    <property type="match status" value="1"/>
</dbReference>
<dbReference type="Gene3D" id="3.20.20.150">
    <property type="entry name" value="Divalent-metal-dependent TIM barrel enzymes"/>
    <property type="match status" value="1"/>
</dbReference>
<protein>
    <recommendedName>
        <fullName evidence="8">Xylose isomerase-like TIM barrel domain-containing protein</fullName>
    </recommendedName>
</protein>
<keyword evidence="7" id="KW-0234">DNA repair</keyword>
<gene>
    <name evidence="9" type="ORF">METZ01_LOCUS308778</name>
</gene>
<evidence type="ECO:0000256" key="6">
    <source>
        <dbReference type="ARBA" id="ARBA00022833"/>
    </source>
</evidence>
<sequence length="284" mass="30294">MKIGAHVSSAGGISKAIDRGVDIGAEAVQLFCSPPQGWAFKSPSEDEIIAFRQKSEEMSISPAFLHGIYLMNFGSPDPALVSKSIAALVNYMGCASQIGAQGVIFHCGSHKGAGYDAILKQTTNALAEVLHQTSSDTQLIIENTAGMGNQICASFTEIGRVMEALASSRVKVCLDTEHAFAAGYDVSKVDTLTKVMEKFDKEIGLSNLAAVHANDAKVAFNSGVDRHENIGEGHIGIAGFEVIMAHYAFRDVPFLLEVPGADKKGPDREQLERAKTIRARVGVE</sequence>
<feature type="domain" description="Xylose isomerase-like TIM barrel" evidence="8">
    <location>
        <begin position="20"/>
        <end position="267"/>
    </location>
</feature>
<dbReference type="InterPro" id="IPR001719">
    <property type="entry name" value="AP_endonuc_2"/>
</dbReference>
<dbReference type="NCBIfam" id="TIGR00587">
    <property type="entry name" value="nfo"/>
    <property type="match status" value="1"/>
</dbReference>
<keyword evidence="4" id="KW-0227">DNA damage</keyword>
<evidence type="ECO:0000256" key="3">
    <source>
        <dbReference type="ARBA" id="ARBA00022723"/>
    </source>
</evidence>
<dbReference type="PROSITE" id="PS00731">
    <property type="entry name" value="AP_NUCLEASE_F2_3"/>
    <property type="match status" value="1"/>
</dbReference>
<evidence type="ECO:0000259" key="8">
    <source>
        <dbReference type="Pfam" id="PF01261"/>
    </source>
</evidence>
<organism evidence="9">
    <name type="scientific">marine metagenome</name>
    <dbReference type="NCBI Taxonomy" id="408172"/>
    <lineage>
        <taxon>unclassified sequences</taxon>
        <taxon>metagenomes</taxon>
        <taxon>ecological metagenomes</taxon>
    </lineage>
</organism>
<dbReference type="CDD" id="cd00019">
    <property type="entry name" value="AP2Ec"/>
    <property type="match status" value="1"/>
</dbReference>
<dbReference type="PANTHER" id="PTHR21445:SF0">
    <property type="entry name" value="APURINIC-APYRIMIDINIC ENDONUCLEASE"/>
    <property type="match status" value="1"/>
</dbReference>